<evidence type="ECO:0000256" key="2">
    <source>
        <dbReference type="ARBA" id="ARBA00022605"/>
    </source>
</evidence>
<dbReference type="PANTHER" id="PTHR42789">
    <property type="entry name" value="D-ISOMER SPECIFIC 2-HYDROXYACID DEHYDROGENASE FAMILY PROTEIN (AFU_ORTHOLOGUE AFUA_6G10090)"/>
    <property type="match status" value="1"/>
</dbReference>
<evidence type="ECO:0000259" key="6">
    <source>
        <dbReference type="Pfam" id="PF00389"/>
    </source>
</evidence>
<dbReference type="Pfam" id="PF02826">
    <property type="entry name" value="2-Hacid_dh_C"/>
    <property type="match status" value="1"/>
</dbReference>
<dbReference type="SUPFAM" id="SSF52283">
    <property type="entry name" value="Formate/glycerate dehydrogenase catalytic domain-like"/>
    <property type="match status" value="1"/>
</dbReference>
<dbReference type="InterPro" id="IPR036291">
    <property type="entry name" value="NAD(P)-bd_dom_sf"/>
</dbReference>
<dbReference type="AlphaFoldDB" id="A0A1N6KFD8"/>
<dbReference type="GO" id="GO:0016616">
    <property type="term" value="F:oxidoreductase activity, acting on the CH-OH group of donors, NAD or NADP as acceptor"/>
    <property type="evidence" value="ECO:0007669"/>
    <property type="project" value="InterPro"/>
</dbReference>
<feature type="domain" description="D-isomer specific 2-hydroxyacid dehydrogenase catalytic" evidence="6">
    <location>
        <begin position="27"/>
        <end position="318"/>
    </location>
</feature>
<dbReference type="InterPro" id="IPR050857">
    <property type="entry name" value="D-2-hydroxyacid_DH"/>
</dbReference>
<dbReference type="SUPFAM" id="SSF51735">
    <property type="entry name" value="NAD(P)-binding Rossmann-fold domains"/>
    <property type="match status" value="1"/>
</dbReference>
<evidence type="ECO:0000256" key="5">
    <source>
        <dbReference type="RuleBase" id="RU003719"/>
    </source>
</evidence>
<dbReference type="CDD" id="cd12169">
    <property type="entry name" value="PGDH_like_1"/>
    <property type="match status" value="1"/>
</dbReference>
<evidence type="ECO:0000256" key="1">
    <source>
        <dbReference type="ARBA" id="ARBA00005854"/>
    </source>
</evidence>
<dbReference type="OrthoDB" id="9805416at2"/>
<evidence type="ECO:0000259" key="7">
    <source>
        <dbReference type="Pfam" id="PF02826"/>
    </source>
</evidence>
<keyword evidence="4" id="KW-0520">NAD</keyword>
<dbReference type="GO" id="GO:0051287">
    <property type="term" value="F:NAD binding"/>
    <property type="evidence" value="ECO:0007669"/>
    <property type="project" value="InterPro"/>
</dbReference>
<dbReference type="Gene3D" id="3.40.50.720">
    <property type="entry name" value="NAD(P)-binding Rossmann-like Domain"/>
    <property type="match status" value="2"/>
</dbReference>
<evidence type="ECO:0000313" key="8">
    <source>
        <dbReference type="EMBL" id="SIO55299.1"/>
    </source>
</evidence>
<dbReference type="InterPro" id="IPR006139">
    <property type="entry name" value="D-isomer_2_OHA_DH_cat_dom"/>
</dbReference>
<protein>
    <submittedName>
        <fullName evidence="8">Lactate dehydrogenase</fullName>
    </submittedName>
</protein>
<dbReference type="RefSeq" id="WP_074268792.1">
    <property type="nucleotide sequence ID" value="NZ_FSRM01000002.1"/>
</dbReference>
<evidence type="ECO:0000256" key="3">
    <source>
        <dbReference type="ARBA" id="ARBA00023002"/>
    </source>
</evidence>
<dbReference type="InterPro" id="IPR029752">
    <property type="entry name" value="D-isomer_DH_CS1"/>
</dbReference>
<comment type="similarity">
    <text evidence="1 5">Belongs to the D-isomer specific 2-hydroxyacid dehydrogenase family.</text>
</comment>
<organism evidence="8 9">
    <name type="scientific">Paraburkholderia phenazinium</name>
    <dbReference type="NCBI Taxonomy" id="60549"/>
    <lineage>
        <taxon>Bacteria</taxon>
        <taxon>Pseudomonadati</taxon>
        <taxon>Pseudomonadota</taxon>
        <taxon>Betaproteobacteria</taxon>
        <taxon>Burkholderiales</taxon>
        <taxon>Burkholderiaceae</taxon>
        <taxon>Paraburkholderia</taxon>
    </lineage>
</organism>
<dbReference type="FunFam" id="3.40.50.720:FF:000203">
    <property type="entry name" value="D-3-phosphoglycerate dehydrogenase (SerA)"/>
    <property type="match status" value="1"/>
</dbReference>
<dbReference type="PANTHER" id="PTHR42789:SF1">
    <property type="entry name" value="D-ISOMER SPECIFIC 2-HYDROXYACID DEHYDROGENASE FAMILY PROTEIN (AFU_ORTHOLOGUE AFUA_6G10090)"/>
    <property type="match status" value="1"/>
</dbReference>
<name>A0A1N6KFD8_9BURK</name>
<dbReference type="Proteomes" id="UP000184693">
    <property type="component" value="Unassembled WGS sequence"/>
</dbReference>
<keyword evidence="2" id="KW-0028">Amino-acid biosynthesis</keyword>
<feature type="domain" description="D-isomer specific 2-hydroxyacid dehydrogenase NAD-binding" evidence="7">
    <location>
        <begin position="119"/>
        <end position="291"/>
    </location>
</feature>
<keyword evidence="3 5" id="KW-0560">Oxidoreductase</keyword>
<reference evidence="8 9" key="1">
    <citation type="submission" date="2016-11" db="EMBL/GenBank/DDBJ databases">
        <authorList>
            <person name="Jaros S."/>
            <person name="Januszkiewicz K."/>
            <person name="Wedrychowicz H."/>
        </authorList>
    </citation>
    <scope>NUCLEOTIDE SEQUENCE [LARGE SCALE GENOMIC DNA]</scope>
    <source>
        <strain evidence="8 9">GAS86</strain>
    </source>
</reference>
<dbReference type="PROSITE" id="PS00065">
    <property type="entry name" value="D_2_HYDROXYACID_DH_1"/>
    <property type="match status" value="1"/>
</dbReference>
<dbReference type="Pfam" id="PF00389">
    <property type="entry name" value="2-Hacid_dh"/>
    <property type="match status" value="1"/>
</dbReference>
<accession>A0A1N6KFD8</accession>
<dbReference type="EMBL" id="FSRM01000002">
    <property type="protein sequence ID" value="SIO55299.1"/>
    <property type="molecule type" value="Genomic_DNA"/>
</dbReference>
<gene>
    <name evidence="8" type="ORF">SAMN05444168_7064</name>
</gene>
<evidence type="ECO:0000256" key="4">
    <source>
        <dbReference type="ARBA" id="ARBA00023027"/>
    </source>
</evidence>
<dbReference type="InterPro" id="IPR006140">
    <property type="entry name" value="D-isomer_DH_NAD-bd"/>
</dbReference>
<dbReference type="GO" id="GO:0008652">
    <property type="term" value="P:amino acid biosynthetic process"/>
    <property type="evidence" value="ECO:0007669"/>
    <property type="project" value="UniProtKB-KW"/>
</dbReference>
<evidence type="ECO:0000313" key="9">
    <source>
        <dbReference type="Proteomes" id="UP000184693"/>
    </source>
</evidence>
<sequence length="321" mass="34407">MSGSAALNVAVLDDYQHVAPSLADWASLQPQANTVFFHDHVSDADALAARLAPFDAVVLMRERTRFDANLLARLPRLKLIVSVGMWNAAIDLDAAKSRGIVVSGTTGGDAAATPALTWSLILAATRNLYGEAASLRAGGWQTRVGMDVNGKTLGVLGLGRIGEAVARIGVAFGMRVIAWSQNLSSERAAEVGVQRVEKDELFREADVLTIHLKLGDRTKGLVGARELGLMKPGAYLVNTSRGPIVSEDALIEALQERRIGGAALDVFDEEPLAGGHPFRFLPNVLATPHIGYVTENTYRVAYPQIVEAIRAWIDGAPIRQL</sequence>
<proteinExistence type="inferred from homology"/>